<gene>
    <name evidence="3" type="primary">dprA</name>
    <name evidence="3" type="ORF">EDL96_12040</name>
</gene>
<accession>A0A3N3ZME2</accession>
<evidence type="ECO:0000313" key="3">
    <source>
        <dbReference type="EMBL" id="ROZ61839.1"/>
    </source>
</evidence>
<dbReference type="OrthoDB" id="9785707at2"/>
<dbReference type="Pfam" id="PF02481">
    <property type="entry name" value="DNA_processg_A"/>
    <property type="match status" value="1"/>
</dbReference>
<dbReference type="Proteomes" id="UP000270616">
    <property type="component" value="Unassembled WGS sequence"/>
</dbReference>
<dbReference type="AlphaFoldDB" id="A0A3N3ZME2"/>
<organism evidence="3 4">
    <name type="scientific">Kocuria soli</name>
    <dbReference type="NCBI Taxonomy" id="2485125"/>
    <lineage>
        <taxon>Bacteria</taxon>
        <taxon>Bacillati</taxon>
        <taxon>Actinomycetota</taxon>
        <taxon>Actinomycetes</taxon>
        <taxon>Micrococcales</taxon>
        <taxon>Micrococcaceae</taxon>
        <taxon>Kocuria</taxon>
    </lineage>
</organism>
<dbReference type="PANTHER" id="PTHR43022:SF1">
    <property type="entry name" value="PROTEIN SMF"/>
    <property type="match status" value="1"/>
</dbReference>
<evidence type="ECO:0000313" key="4">
    <source>
        <dbReference type="Proteomes" id="UP000270616"/>
    </source>
</evidence>
<protein>
    <submittedName>
        <fullName evidence="3">DNA-protecting protein DprA</fullName>
    </submittedName>
</protein>
<comment type="similarity">
    <text evidence="1">Belongs to the DprA/Smf family.</text>
</comment>
<keyword evidence="4" id="KW-1185">Reference proteome</keyword>
<dbReference type="NCBIfam" id="TIGR00732">
    <property type="entry name" value="dprA"/>
    <property type="match status" value="1"/>
</dbReference>
<dbReference type="RefSeq" id="WP_123826456.1">
    <property type="nucleotide sequence ID" value="NZ_RKMF01000017.1"/>
</dbReference>
<feature type="domain" description="Smf/DprA SLOG" evidence="2">
    <location>
        <begin position="106"/>
        <end position="319"/>
    </location>
</feature>
<comment type="caution">
    <text evidence="3">The sequence shown here is derived from an EMBL/GenBank/DDBJ whole genome shotgun (WGS) entry which is preliminary data.</text>
</comment>
<dbReference type="PANTHER" id="PTHR43022">
    <property type="entry name" value="PROTEIN SMF"/>
    <property type="match status" value="1"/>
</dbReference>
<dbReference type="InterPro" id="IPR057666">
    <property type="entry name" value="DrpA_SLOG"/>
</dbReference>
<evidence type="ECO:0000256" key="1">
    <source>
        <dbReference type="ARBA" id="ARBA00006525"/>
    </source>
</evidence>
<dbReference type="SUPFAM" id="SSF102405">
    <property type="entry name" value="MCP/YpsA-like"/>
    <property type="match status" value="1"/>
</dbReference>
<dbReference type="InterPro" id="IPR003488">
    <property type="entry name" value="DprA"/>
</dbReference>
<sequence length="401" mass="41947">MTHGVGRSAQEIAVARAGLSTVLEPRDLTGHLVLAALGPCAAWEVISGRRGVTGAEHDRLEKTVREHGAAMQTGVARAAARWKTRAAGIDPAADLARAERIGIWQCTPEDDDWPDGLRDLGLQQPVCLWGRGQRYRLSAIGAATVAVVGSRDCSSYGRTVTFDLAGGLATRGWTVISGGAYGVDEAAHRAALAAGTAGVPTVAVMAGGVDRLYPRGNQELLHEIVDRGLVLSEAAPGTMPARFRFLDRNRLIAALATAALVTESRWRSGAQSTAHHANDLSRPVGAVPGSVQSATSAGCHRLIREGAAVLVTDIDDFLALAGPLGAQPESDKGHQTEIFDGLDETDKHLADALPVTSGATVDSLAKVAGLPVGAVLGGLRRLERAGLAIDRGGVWVRPRRR</sequence>
<dbReference type="EMBL" id="RKMF01000017">
    <property type="protein sequence ID" value="ROZ61839.1"/>
    <property type="molecule type" value="Genomic_DNA"/>
</dbReference>
<reference evidence="3 4" key="1">
    <citation type="submission" date="2018-10" db="EMBL/GenBank/DDBJ databases">
        <title>Kocuria sp. M5W7-7, whole genome shotgun sequence.</title>
        <authorList>
            <person name="Tuo L."/>
        </authorList>
    </citation>
    <scope>NUCLEOTIDE SEQUENCE [LARGE SCALE GENOMIC DNA]</scope>
    <source>
        <strain evidence="3 4">M5W7-7</strain>
    </source>
</reference>
<name>A0A3N3ZME2_9MICC</name>
<dbReference type="GO" id="GO:0009294">
    <property type="term" value="P:DNA-mediated transformation"/>
    <property type="evidence" value="ECO:0007669"/>
    <property type="project" value="InterPro"/>
</dbReference>
<evidence type="ECO:0000259" key="2">
    <source>
        <dbReference type="Pfam" id="PF02481"/>
    </source>
</evidence>
<dbReference type="Gene3D" id="3.40.50.450">
    <property type="match status" value="1"/>
</dbReference>
<proteinExistence type="inferred from homology"/>